<sequence length="263" mass="28798">MTISIVTRKDWDARPPRDEYVPLSGTKGVKIHYTGGYVDPRLVSDHGRCLALMRQIQNHHMDVNGWADFAYSYAACWHRKVLLGRGPGILVAANGKGLNSAHYAVIGLVGDSGLTAPNDDMLHAILDAVQLLRERGGAGNEIKGHRDGYNTDCPGTPLYDWVRRGAPRPGSLPTKKPGKSAPAFPGRLLRYPPSMHGADVYVWQSQMRDRGWNLIPDGTYGPRSKEVCVAFQTECIAEGVGIGAVDGIVGERTWRASWEKPVT</sequence>
<gene>
    <name evidence="4" type="ORF">HNR30_008803</name>
</gene>
<evidence type="ECO:0000313" key="4">
    <source>
        <dbReference type="EMBL" id="MBA2897405.1"/>
    </source>
</evidence>
<proteinExistence type="inferred from homology"/>
<dbReference type="SUPFAM" id="SSF55846">
    <property type="entry name" value="N-acetylmuramoyl-L-alanine amidase-like"/>
    <property type="match status" value="1"/>
</dbReference>
<evidence type="ECO:0000259" key="3">
    <source>
        <dbReference type="SMART" id="SM00701"/>
    </source>
</evidence>
<dbReference type="PANTHER" id="PTHR11022:SF41">
    <property type="entry name" value="PEPTIDOGLYCAN-RECOGNITION PROTEIN LC-RELATED"/>
    <property type="match status" value="1"/>
</dbReference>
<dbReference type="AlphaFoldDB" id="A0A7W0CUD2"/>
<dbReference type="PANTHER" id="PTHR11022">
    <property type="entry name" value="PEPTIDOGLYCAN RECOGNITION PROTEIN"/>
    <property type="match status" value="1"/>
</dbReference>
<dbReference type="Proteomes" id="UP000530928">
    <property type="component" value="Unassembled WGS sequence"/>
</dbReference>
<feature type="domain" description="Peptidoglycan recognition protein family" evidence="3">
    <location>
        <begin position="3"/>
        <end position="149"/>
    </location>
</feature>
<dbReference type="SMART" id="SM00701">
    <property type="entry name" value="PGRP"/>
    <property type="match status" value="1"/>
</dbReference>
<keyword evidence="5" id="KW-1185">Reference proteome</keyword>
<accession>A0A7W0CUD2</accession>
<dbReference type="GO" id="GO:0008745">
    <property type="term" value="F:N-acetylmuramoyl-L-alanine amidase activity"/>
    <property type="evidence" value="ECO:0007669"/>
    <property type="project" value="InterPro"/>
</dbReference>
<comment type="similarity">
    <text evidence="1">Belongs to the N-acetylmuramoyl-L-alanine amidase 2 family.</text>
</comment>
<dbReference type="InterPro" id="IPR015510">
    <property type="entry name" value="PGRP"/>
</dbReference>
<dbReference type="RefSeq" id="WP_181616112.1">
    <property type="nucleotide sequence ID" value="NZ_BAABAM010000013.1"/>
</dbReference>
<dbReference type="Gene3D" id="1.10.101.10">
    <property type="entry name" value="PGBD-like superfamily/PGBD"/>
    <property type="match status" value="1"/>
</dbReference>
<evidence type="ECO:0000313" key="5">
    <source>
        <dbReference type="Proteomes" id="UP000530928"/>
    </source>
</evidence>
<dbReference type="InterPro" id="IPR002502">
    <property type="entry name" value="Amidase_domain"/>
</dbReference>
<protein>
    <recommendedName>
        <fullName evidence="3">Peptidoglycan recognition protein family domain-containing protein</fullName>
    </recommendedName>
</protein>
<dbReference type="GO" id="GO:0008270">
    <property type="term" value="F:zinc ion binding"/>
    <property type="evidence" value="ECO:0007669"/>
    <property type="project" value="InterPro"/>
</dbReference>
<reference evidence="4 5" key="1">
    <citation type="submission" date="2020-07" db="EMBL/GenBank/DDBJ databases">
        <title>Genomic Encyclopedia of Type Strains, Phase IV (KMG-IV): sequencing the most valuable type-strain genomes for metagenomic binning, comparative biology and taxonomic classification.</title>
        <authorList>
            <person name="Goeker M."/>
        </authorList>
    </citation>
    <scope>NUCLEOTIDE SEQUENCE [LARGE SCALE GENOMIC DNA]</scope>
    <source>
        <strain evidence="4 5">DSM 45533</strain>
    </source>
</reference>
<dbReference type="SUPFAM" id="SSF47090">
    <property type="entry name" value="PGBD-like"/>
    <property type="match status" value="1"/>
</dbReference>
<name>A0A7W0CUD2_9ACTN</name>
<dbReference type="InterPro" id="IPR036505">
    <property type="entry name" value="Amidase/PGRP_sf"/>
</dbReference>
<organism evidence="4 5">
    <name type="scientific">Nonomuraea soli</name>
    <dbReference type="NCBI Taxonomy" id="1032476"/>
    <lineage>
        <taxon>Bacteria</taxon>
        <taxon>Bacillati</taxon>
        <taxon>Actinomycetota</taxon>
        <taxon>Actinomycetes</taxon>
        <taxon>Streptosporangiales</taxon>
        <taxon>Streptosporangiaceae</taxon>
        <taxon>Nonomuraea</taxon>
    </lineage>
</organism>
<comment type="caution">
    <text evidence="4">The sequence shown here is derived from an EMBL/GenBank/DDBJ whole genome shotgun (WGS) entry which is preliminary data.</text>
</comment>
<dbReference type="InterPro" id="IPR036366">
    <property type="entry name" value="PGBDSf"/>
</dbReference>
<dbReference type="InterPro" id="IPR006619">
    <property type="entry name" value="PGRP_domain_met/bac"/>
</dbReference>
<dbReference type="InterPro" id="IPR036365">
    <property type="entry name" value="PGBD-like_sf"/>
</dbReference>
<dbReference type="CDD" id="cd06583">
    <property type="entry name" value="PGRP"/>
    <property type="match status" value="1"/>
</dbReference>
<dbReference type="EMBL" id="JACDUR010000011">
    <property type="protein sequence ID" value="MBA2897405.1"/>
    <property type="molecule type" value="Genomic_DNA"/>
</dbReference>
<evidence type="ECO:0000256" key="2">
    <source>
        <dbReference type="SAM" id="MobiDB-lite"/>
    </source>
</evidence>
<dbReference type="GO" id="GO:0009253">
    <property type="term" value="P:peptidoglycan catabolic process"/>
    <property type="evidence" value="ECO:0007669"/>
    <property type="project" value="InterPro"/>
</dbReference>
<feature type="region of interest" description="Disordered" evidence="2">
    <location>
        <begin position="166"/>
        <end position="186"/>
    </location>
</feature>
<evidence type="ECO:0000256" key="1">
    <source>
        <dbReference type="ARBA" id="ARBA00007553"/>
    </source>
</evidence>
<dbReference type="Gene3D" id="3.40.80.10">
    <property type="entry name" value="Peptidoglycan recognition protein-like"/>
    <property type="match status" value="1"/>
</dbReference>